<name>A0A0F9I2V3_9ZZZZ</name>
<proteinExistence type="predicted"/>
<reference evidence="2" key="1">
    <citation type="journal article" date="2015" name="Nature">
        <title>Complex archaea that bridge the gap between prokaryotes and eukaryotes.</title>
        <authorList>
            <person name="Spang A."/>
            <person name="Saw J.H."/>
            <person name="Jorgensen S.L."/>
            <person name="Zaremba-Niedzwiedzka K."/>
            <person name="Martijn J."/>
            <person name="Lind A.E."/>
            <person name="van Eijk R."/>
            <person name="Schleper C."/>
            <person name="Guy L."/>
            <person name="Ettema T.J."/>
        </authorList>
    </citation>
    <scope>NUCLEOTIDE SEQUENCE</scope>
</reference>
<feature type="region of interest" description="Disordered" evidence="1">
    <location>
        <begin position="90"/>
        <end position="110"/>
    </location>
</feature>
<sequence>MEISIGCFLEVYRYPSDLKGAAMFQIVIEIEHIADEEKKDKEYNFEIKVHLVGGDSSCEHEVVIGNLCAGSLKQAQETIMKTAIKIFTEGQDKDKHNHKGNGHESGGILH</sequence>
<evidence type="ECO:0000313" key="2">
    <source>
        <dbReference type="EMBL" id="KKM13974.1"/>
    </source>
</evidence>
<dbReference type="AlphaFoldDB" id="A0A0F9I2V3"/>
<evidence type="ECO:0000256" key="1">
    <source>
        <dbReference type="SAM" id="MobiDB-lite"/>
    </source>
</evidence>
<dbReference type="EMBL" id="LAZR01015254">
    <property type="protein sequence ID" value="KKM13974.1"/>
    <property type="molecule type" value="Genomic_DNA"/>
</dbReference>
<organism evidence="2">
    <name type="scientific">marine sediment metagenome</name>
    <dbReference type="NCBI Taxonomy" id="412755"/>
    <lineage>
        <taxon>unclassified sequences</taxon>
        <taxon>metagenomes</taxon>
        <taxon>ecological metagenomes</taxon>
    </lineage>
</organism>
<comment type="caution">
    <text evidence="2">The sequence shown here is derived from an EMBL/GenBank/DDBJ whole genome shotgun (WGS) entry which is preliminary data.</text>
</comment>
<protein>
    <submittedName>
        <fullName evidence="2">Uncharacterized protein</fullName>
    </submittedName>
</protein>
<accession>A0A0F9I2V3</accession>
<gene>
    <name evidence="2" type="ORF">LCGC14_1710760</name>
</gene>